<dbReference type="InterPro" id="IPR050445">
    <property type="entry name" value="Bact_polysacc_biosynth/exp"/>
</dbReference>
<keyword evidence="8 12" id="KW-1133">Transmembrane helix</keyword>
<evidence type="ECO:0000256" key="12">
    <source>
        <dbReference type="SAM" id="Phobius"/>
    </source>
</evidence>
<keyword evidence="5" id="KW-1003">Cell membrane</keyword>
<keyword evidence="9 12" id="KW-0472">Membrane</keyword>
<dbReference type="GO" id="GO:0045227">
    <property type="term" value="P:capsule polysaccharide biosynthetic process"/>
    <property type="evidence" value="ECO:0007669"/>
    <property type="project" value="UniProtKB-UniPathway"/>
</dbReference>
<evidence type="ECO:0000256" key="8">
    <source>
        <dbReference type="ARBA" id="ARBA00022989"/>
    </source>
</evidence>
<gene>
    <name evidence="15" type="primary">cap8A</name>
    <name evidence="15" type="ORF">D8867_06485</name>
    <name evidence="14" type="ORF">FHI56_06950</name>
</gene>
<proteinExistence type="inferred from homology"/>
<evidence type="ECO:0000256" key="3">
    <source>
        <dbReference type="ARBA" id="ARBA00006683"/>
    </source>
</evidence>
<evidence type="ECO:0000256" key="7">
    <source>
        <dbReference type="ARBA" id="ARBA00022903"/>
    </source>
</evidence>
<keyword evidence="10" id="KW-0270">Exopolysaccharide synthesis</keyword>
<dbReference type="Proteomes" id="UP000273998">
    <property type="component" value="Unassembled WGS sequence"/>
</dbReference>
<comment type="function">
    <text evidence="11">Required for CpsD phosphorylation. Involved in the regulation of capsular polysaccharide biosynthesis. May be part of a complex that directs the coordinated polymerization and export to the cell surface of the capsular polysaccharide.</text>
</comment>
<dbReference type="Pfam" id="PF02706">
    <property type="entry name" value="Wzz"/>
    <property type="match status" value="1"/>
</dbReference>
<evidence type="ECO:0000256" key="2">
    <source>
        <dbReference type="ARBA" id="ARBA00005132"/>
    </source>
</evidence>
<evidence type="ECO:0000313" key="15">
    <source>
        <dbReference type="EMBL" id="RSI57135.1"/>
    </source>
</evidence>
<organism evidence="15 16">
    <name type="scientific">Streptococcus salivarius</name>
    <dbReference type="NCBI Taxonomy" id="1304"/>
    <lineage>
        <taxon>Bacteria</taxon>
        <taxon>Bacillati</taxon>
        <taxon>Bacillota</taxon>
        <taxon>Bacilli</taxon>
        <taxon>Lactobacillales</taxon>
        <taxon>Streptococcaceae</taxon>
        <taxon>Streptococcus</taxon>
    </lineage>
</organism>
<dbReference type="RefSeq" id="WP_004182585.1">
    <property type="nucleotide sequence ID" value="NZ_AP031488.1"/>
</dbReference>
<dbReference type="GO" id="GO:0005886">
    <property type="term" value="C:plasma membrane"/>
    <property type="evidence" value="ECO:0007669"/>
    <property type="project" value="UniProtKB-SubCell"/>
</dbReference>
<dbReference type="GO" id="GO:0004713">
    <property type="term" value="F:protein tyrosine kinase activity"/>
    <property type="evidence" value="ECO:0007669"/>
    <property type="project" value="TreeGrafter"/>
</dbReference>
<feature type="domain" description="Polysaccharide chain length determinant N-terminal" evidence="13">
    <location>
        <begin position="10"/>
        <end position="99"/>
    </location>
</feature>
<evidence type="ECO:0000256" key="6">
    <source>
        <dbReference type="ARBA" id="ARBA00022692"/>
    </source>
</evidence>
<comment type="pathway">
    <text evidence="2">Capsule biogenesis; capsule polysaccharide biosynthesis.</text>
</comment>
<evidence type="ECO:0000313" key="17">
    <source>
        <dbReference type="Proteomes" id="UP000322622"/>
    </source>
</evidence>
<feature type="transmembrane region" description="Helical" evidence="12">
    <location>
        <begin position="181"/>
        <end position="198"/>
    </location>
</feature>
<evidence type="ECO:0000256" key="9">
    <source>
        <dbReference type="ARBA" id="ARBA00023136"/>
    </source>
</evidence>
<evidence type="ECO:0000256" key="4">
    <source>
        <dbReference type="ARBA" id="ARBA00020739"/>
    </source>
</evidence>
<dbReference type="GO" id="GO:0015774">
    <property type="term" value="P:polysaccharide transport"/>
    <property type="evidence" value="ECO:0007669"/>
    <property type="project" value="InterPro"/>
</dbReference>
<dbReference type="InterPro" id="IPR003856">
    <property type="entry name" value="LPS_length_determ_N"/>
</dbReference>
<dbReference type="EMBL" id="RJNF01000015">
    <property type="protein sequence ID" value="RSI57135.1"/>
    <property type="molecule type" value="Genomic_DNA"/>
</dbReference>
<sequence>MNQDNTKSVEIDVLALLHKLWTKKLLILFTAFYFAAFSFLGTYFFIQPTYTSTTRIYVVNQATDNKNLSAQDLQAGTYLVNDYKEIITSNDVLSEVIKDEKLNLSEAELSKMVSVNIPTDTRLISISVKAKTGQDAQVLANKVREVASKKIKTVTKVEDVTTLEEAKLPSSPSSPNIKRNVLLGAILGGFVAIVAVLVREVLDDRIRRPEDVEDVLEMTLLGIVPDTDKI</sequence>
<keyword evidence="6 12" id="KW-0812">Transmembrane</keyword>
<dbReference type="PANTHER" id="PTHR32309:SF13">
    <property type="entry name" value="FERRIC ENTEROBACTIN TRANSPORT PROTEIN FEPE"/>
    <property type="match status" value="1"/>
</dbReference>
<dbReference type="GO" id="GO:0005351">
    <property type="term" value="F:carbohydrate:proton symporter activity"/>
    <property type="evidence" value="ECO:0007669"/>
    <property type="project" value="InterPro"/>
</dbReference>
<evidence type="ECO:0000313" key="16">
    <source>
        <dbReference type="Proteomes" id="UP000273998"/>
    </source>
</evidence>
<protein>
    <recommendedName>
        <fullName evidence="4">Capsular polysaccharide biosynthesis protein CpsC</fullName>
    </recommendedName>
</protein>
<comment type="similarity">
    <text evidence="3">Belongs to the CpsC/CapA family.</text>
</comment>
<keyword evidence="7" id="KW-0972">Capsule biogenesis/degradation</keyword>
<reference evidence="14 17" key="2">
    <citation type="submission" date="2019-06" db="EMBL/GenBank/DDBJ databases">
        <title>Complete genome sequence of Streptococcus salivarius LAB813.</title>
        <authorList>
            <person name="Levesque C.M."/>
            <person name="Gong S.-G."/>
            <person name="Dufour D."/>
            <person name="Barbour A."/>
        </authorList>
    </citation>
    <scope>NUCLEOTIDE SEQUENCE [LARGE SCALE GENOMIC DNA]</scope>
    <source>
        <strain evidence="14 17">LAB813</strain>
    </source>
</reference>
<dbReference type="InterPro" id="IPR005701">
    <property type="entry name" value="CpsC-like"/>
</dbReference>
<dbReference type="NCBIfam" id="TIGR01006">
    <property type="entry name" value="polys_exp_MPA1"/>
    <property type="match status" value="1"/>
</dbReference>
<evidence type="ECO:0000256" key="1">
    <source>
        <dbReference type="ARBA" id="ARBA00004651"/>
    </source>
</evidence>
<evidence type="ECO:0000313" key="14">
    <source>
        <dbReference type="EMBL" id="QEM32639.1"/>
    </source>
</evidence>
<evidence type="ECO:0000259" key="13">
    <source>
        <dbReference type="Pfam" id="PF02706"/>
    </source>
</evidence>
<evidence type="ECO:0000256" key="10">
    <source>
        <dbReference type="ARBA" id="ARBA00023169"/>
    </source>
</evidence>
<feature type="transmembrane region" description="Helical" evidence="12">
    <location>
        <begin position="25"/>
        <end position="46"/>
    </location>
</feature>
<dbReference type="PANTHER" id="PTHR32309">
    <property type="entry name" value="TYROSINE-PROTEIN KINASE"/>
    <property type="match status" value="1"/>
</dbReference>
<reference evidence="15 16" key="1">
    <citation type="submission" date="2018-11" db="EMBL/GenBank/DDBJ databases">
        <title>Species Designations Belie Phenotypic and Genotypic Heterogeneity in Oral Streptococci.</title>
        <authorList>
            <person name="Velsko I."/>
        </authorList>
    </citation>
    <scope>NUCLEOTIDE SEQUENCE [LARGE SCALE GENOMIC DNA]</scope>
    <source>
        <strain evidence="15 16">BCC42</strain>
    </source>
</reference>
<comment type="subcellular location">
    <subcellularLocation>
        <location evidence="1">Cell membrane</location>
        <topology evidence="1">Multi-pass membrane protein</topology>
    </subcellularLocation>
</comment>
<evidence type="ECO:0000256" key="11">
    <source>
        <dbReference type="ARBA" id="ARBA00045736"/>
    </source>
</evidence>
<dbReference type="Proteomes" id="UP000322622">
    <property type="component" value="Chromosome"/>
</dbReference>
<dbReference type="EMBL" id="CP040804">
    <property type="protein sequence ID" value="QEM32639.1"/>
    <property type="molecule type" value="Genomic_DNA"/>
</dbReference>
<dbReference type="AlphaFoldDB" id="A0A0F3HH56"/>
<accession>A0A0F3HH56</accession>
<evidence type="ECO:0000256" key="5">
    <source>
        <dbReference type="ARBA" id="ARBA00022475"/>
    </source>
</evidence>
<name>A0A0F3HH56_STRSL</name>